<name>A0ABV6YNI8_UNCEI</name>
<dbReference type="PANTHER" id="PTHR12526">
    <property type="entry name" value="GLYCOSYLTRANSFERASE"/>
    <property type="match status" value="1"/>
</dbReference>
<evidence type="ECO:0000313" key="1">
    <source>
        <dbReference type="EMBL" id="MFC1799628.1"/>
    </source>
</evidence>
<reference evidence="1 2" key="1">
    <citation type="submission" date="2024-09" db="EMBL/GenBank/DDBJ databases">
        <authorList>
            <person name="D'Angelo T."/>
        </authorList>
    </citation>
    <scope>NUCLEOTIDE SEQUENCE [LARGE SCALE GENOMIC DNA]</scope>
    <source>
        <strain evidence="1">SAG AM-311-F02</strain>
    </source>
</reference>
<evidence type="ECO:0000313" key="2">
    <source>
        <dbReference type="Proteomes" id="UP001594288"/>
    </source>
</evidence>
<dbReference type="SUPFAM" id="SSF53756">
    <property type="entry name" value="UDP-Glycosyltransferase/glycogen phosphorylase"/>
    <property type="match status" value="1"/>
</dbReference>
<organism evidence="1 2">
    <name type="scientific">Eiseniibacteriota bacterium</name>
    <dbReference type="NCBI Taxonomy" id="2212470"/>
    <lineage>
        <taxon>Bacteria</taxon>
        <taxon>Candidatus Eiseniibacteriota</taxon>
    </lineage>
</organism>
<keyword evidence="1" id="KW-0808">Transferase</keyword>
<keyword evidence="2" id="KW-1185">Reference proteome</keyword>
<gene>
    <name evidence="1" type="ORF">ACFL2Z_01795</name>
</gene>
<dbReference type="GO" id="GO:0016757">
    <property type="term" value="F:glycosyltransferase activity"/>
    <property type="evidence" value="ECO:0007669"/>
    <property type="project" value="UniProtKB-KW"/>
</dbReference>
<protein>
    <submittedName>
        <fullName evidence="1">Glycosyltransferase</fullName>
        <ecNumber evidence="1">2.4.-.-</ecNumber>
    </submittedName>
</protein>
<dbReference type="Pfam" id="PF13692">
    <property type="entry name" value="Glyco_trans_1_4"/>
    <property type="match status" value="1"/>
</dbReference>
<comment type="caution">
    <text evidence="1">The sequence shown here is derived from an EMBL/GenBank/DDBJ whole genome shotgun (WGS) entry which is preliminary data.</text>
</comment>
<sequence length="90" mass="9951">ALEAMSCERVVAASRVGGLPEIIDERVGILFEPARPEAIAETVEEAARRTDMADLGAAARRRVEENWSIGRMTDTHEEIYRKVLGERANA</sequence>
<dbReference type="Proteomes" id="UP001594288">
    <property type="component" value="Unassembled WGS sequence"/>
</dbReference>
<feature type="non-terminal residue" evidence="1">
    <location>
        <position position="1"/>
    </location>
</feature>
<dbReference type="EC" id="2.4.-.-" evidence="1"/>
<keyword evidence="1" id="KW-0328">Glycosyltransferase</keyword>
<dbReference type="Gene3D" id="3.40.50.2000">
    <property type="entry name" value="Glycogen Phosphorylase B"/>
    <property type="match status" value="1"/>
</dbReference>
<proteinExistence type="predicted"/>
<dbReference type="EMBL" id="JBHPEI010000018">
    <property type="protein sequence ID" value="MFC1799628.1"/>
    <property type="molecule type" value="Genomic_DNA"/>
</dbReference>
<accession>A0ABV6YNI8</accession>